<evidence type="ECO:0000256" key="1">
    <source>
        <dbReference type="SAM" id="MobiDB-lite"/>
    </source>
</evidence>
<reference evidence="3" key="1">
    <citation type="submission" date="2016-06" db="EMBL/GenBank/DDBJ databases">
        <authorList>
            <person name="Varghese N."/>
        </authorList>
    </citation>
    <scope>NUCLEOTIDE SEQUENCE [LARGE SCALE GENOMIC DNA]</scope>
    <source>
        <strain evidence="3">DSM 46123</strain>
    </source>
</reference>
<keyword evidence="3" id="KW-1185">Reference proteome</keyword>
<dbReference type="Proteomes" id="UP000198906">
    <property type="component" value="Unassembled WGS sequence"/>
</dbReference>
<proteinExistence type="predicted"/>
<sequence length="51" mass="5688">MTRLVEMHILDPAAFLVWMRRDGWEPLPADQIPDDDPDDLAGAVQTASPTL</sequence>
<dbReference type="RefSeq" id="WP_176738064.1">
    <property type="nucleotide sequence ID" value="NZ_FMHU01000002.1"/>
</dbReference>
<dbReference type="EMBL" id="FMHU01000002">
    <property type="protein sequence ID" value="SCL26310.1"/>
    <property type="molecule type" value="Genomic_DNA"/>
</dbReference>
<evidence type="ECO:0000313" key="3">
    <source>
        <dbReference type="Proteomes" id="UP000198906"/>
    </source>
</evidence>
<gene>
    <name evidence="2" type="ORF">GA0074694_4482</name>
</gene>
<dbReference type="STRING" id="47866.GA0074694_4482"/>
<feature type="region of interest" description="Disordered" evidence="1">
    <location>
        <begin position="28"/>
        <end position="51"/>
    </location>
</feature>
<dbReference type="AlphaFoldDB" id="A0A1C6SA04"/>
<protein>
    <submittedName>
        <fullName evidence="2">Uncharacterized protein</fullName>
    </submittedName>
</protein>
<accession>A0A1C6SA04</accession>
<evidence type="ECO:0000313" key="2">
    <source>
        <dbReference type="EMBL" id="SCL26310.1"/>
    </source>
</evidence>
<organism evidence="2 3">
    <name type="scientific">Micromonospora inyonensis</name>
    <dbReference type="NCBI Taxonomy" id="47866"/>
    <lineage>
        <taxon>Bacteria</taxon>
        <taxon>Bacillati</taxon>
        <taxon>Actinomycetota</taxon>
        <taxon>Actinomycetes</taxon>
        <taxon>Micromonosporales</taxon>
        <taxon>Micromonosporaceae</taxon>
        <taxon>Micromonospora</taxon>
    </lineage>
</organism>
<name>A0A1C6SA04_9ACTN</name>